<dbReference type="EMBL" id="JAAGNN010000010">
    <property type="protein sequence ID" value="KAF4083816.1"/>
    <property type="molecule type" value="Genomic_DNA"/>
</dbReference>
<keyword evidence="2" id="KW-1185">Reference proteome</keyword>
<reference evidence="1 2" key="1">
    <citation type="submission" date="2020-02" db="EMBL/GenBank/DDBJ databases">
        <title>A chromosome-scale genome assembly of the black bullhead catfish (Ameiurus melas).</title>
        <authorList>
            <person name="Wen M."/>
            <person name="Zham M."/>
            <person name="Cabau C."/>
            <person name="Klopp C."/>
            <person name="Donnadieu C."/>
            <person name="Roques C."/>
            <person name="Bouchez O."/>
            <person name="Lampietro C."/>
            <person name="Jouanno E."/>
            <person name="Herpin A."/>
            <person name="Louis A."/>
            <person name="Berthelot C."/>
            <person name="Parey E."/>
            <person name="Roest-Crollius H."/>
            <person name="Braasch I."/>
            <person name="Postlethwait J."/>
            <person name="Robinson-Rechavi M."/>
            <person name="Echchiki A."/>
            <person name="Begum T."/>
            <person name="Montfort J."/>
            <person name="Schartl M."/>
            <person name="Bobe J."/>
            <person name="Guiguen Y."/>
        </authorList>
    </citation>
    <scope>NUCLEOTIDE SEQUENCE [LARGE SCALE GENOMIC DNA]</scope>
    <source>
        <strain evidence="1">M_S1</strain>
        <tissue evidence="1">Blood</tissue>
    </source>
</reference>
<evidence type="ECO:0000313" key="2">
    <source>
        <dbReference type="Proteomes" id="UP000593565"/>
    </source>
</evidence>
<comment type="caution">
    <text evidence="1">The sequence shown here is derived from an EMBL/GenBank/DDBJ whole genome shotgun (WGS) entry which is preliminary data.</text>
</comment>
<protein>
    <submittedName>
        <fullName evidence="1">Uncharacterized protein</fullName>
    </submittedName>
</protein>
<gene>
    <name evidence="1" type="ORF">AMELA_G00121640</name>
</gene>
<accession>A0A7J6AML0</accession>
<dbReference type="AlphaFoldDB" id="A0A7J6AML0"/>
<organism evidence="1 2">
    <name type="scientific">Ameiurus melas</name>
    <name type="common">Black bullhead</name>
    <name type="synonym">Silurus melas</name>
    <dbReference type="NCBI Taxonomy" id="219545"/>
    <lineage>
        <taxon>Eukaryota</taxon>
        <taxon>Metazoa</taxon>
        <taxon>Chordata</taxon>
        <taxon>Craniata</taxon>
        <taxon>Vertebrata</taxon>
        <taxon>Euteleostomi</taxon>
        <taxon>Actinopterygii</taxon>
        <taxon>Neopterygii</taxon>
        <taxon>Teleostei</taxon>
        <taxon>Ostariophysi</taxon>
        <taxon>Siluriformes</taxon>
        <taxon>Ictaluridae</taxon>
        <taxon>Ameiurus</taxon>
    </lineage>
</organism>
<proteinExistence type="predicted"/>
<sequence length="109" mass="12353">MYEEVVGRVAACPEQDESINKASWEPPSVIYGHAVSGCHSDCDDSPEPDEAPVRIFHGQERVKLSKMARDKMHQHWLEQQEAQPTLRMRQSLRHVTTEVISDEAEALQG</sequence>
<evidence type="ECO:0000313" key="1">
    <source>
        <dbReference type="EMBL" id="KAF4083816.1"/>
    </source>
</evidence>
<name>A0A7J6AML0_AMEME</name>
<dbReference type="Proteomes" id="UP000593565">
    <property type="component" value="Unassembled WGS sequence"/>
</dbReference>